<dbReference type="EMBL" id="ACIP02000001">
    <property type="protein sequence ID" value="EEP29256.1"/>
    <property type="molecule type" value="Genomic_DNA"/>
</dbReference>
<dbReference type="GO" id="GO:0046872">
    <property type="term" value="F:metal ion binding"/>
    <property type="evidence" value="ECO:0007669"/>
    <property type="project" value="InterPro"/>
</dbReference>
<organism evidence="1 2">
    <name type="scientific">Shuttleworthella satelles DSM 14600</name>
    <dbReference type="NCBI Taxonomy" id="626523"/>
    <lineage>
        <taxon>Bacteria</taxon>
        <taxon>Bacillati</taxon>
        <taxon>Bacillota</taxon>
        <taxon>Clostridia</taxon>
        <taxon>Lachnospirales</taxon>
        <taxon>Lachnospiraceae</taxon>
        <taxon>Shuttleworthella</taxon>
    </lineage>
</organism>
<name>C4G9F9_9FIRM</name>
<gene>
    <name evidence="1" type="ORF">GCWU000342_00612</name>
</gene>
<accession>C4G9F9</accession>
<evidence type="ECO:0000313" key="1">
    <source>
        <dbReference type="EMBL" id="EEP29256.1"/>
    </source>
</evidence>
<dbReference type="Proteomes" id="UP000003494">
    <property type="component" value="Unassembled WGS sequence"/>
</dbReference>
<keyword evidence="2" id="KW-1185">Reference proteome</keyword>
<evidence type="ECO:0000313" key="2">
    <source>
        <dbReference type="Proteomes" id="UP000003494"/>
    </source>
</evidence>
<dbReference type="InterPro" id="IPR038390">
    <property type="entry name" value="Metal_Tscrpt_repr_sf"/>
</dbReference>
<dbReference type="Gene3D" id="1.20.58.1000">
    <property type="entry name" value="Metal-sensitive repressor, helix protomer"/>
    <property type="match status" value="1"/>
</dbReference>
<reference evidence="1" key="1">
    <citation type="submission" date="2009-04" db="EMBL/GenBank/DDBJ databases">
        <authorList>
            <person name="Weinstock G."/>
            <person name="Sodergren E."/>
            <person name="Clifton S."/>
            <person name="Fulton L."/>
            <person name="Fulton B."/>
            <person name="Courtney L."/>
            <person name="Fronick C."/>
            <person name="Harrison M."/>
            <person name="Strong C."/>
            <person name="Farmer C."/>
            <person name="Delahaunty K."/>
            <person name="Markovic C."/>
            <person name="Hall O."/>
            <person name="Minx P."/>
            <person name="Tomlinson C."/>
            <person name="Mitreva M."/>
            <person name="Nelson J."/>
            <person name="Hou S."/>
            <person name="Wollam A."/>
            <person name="Pepin K.H."/>
            <person name="Johnson M."/>
            <person name="Bhonagiri V."/>
            <person name="Nash W.E."/>
            <person name="Warren W."/>
            <person name="Chinwalla A."/>
            <person name="Mardis E.R."/>
            <person name="Wilson R.K."/>
        </authorList>
    </citation>
    <scope>NUCLEOTIDE SEQUENCE [LARGE SCALE GENOMIC DNA]</scope>
    <source>
        <strain evidence="1">DSM 14600</strain>
    </source>
</reference>
<dbReference type="PANTHER" id="PTHR33677">
    <property type="entry name" value="TRANSCRIPTIONAL REPRESSOR FRMR-RELATED"/>
    <property type="match status" value="1"/>
</dbReference>
<comment type="caution">
    <text evidence="1">The sequence shown here is derived from an EMBL/GenBank/DDBJ whole genome shotgun (WGS) entry which is preliminary data.</text>
</comment>
<proteinExistence type="predicted"/>
<evidence type="ECO:0008006" key="3">
    <source>
        <dbReference type="Google" id="ProtNLM"/>
    </source>
</evidence>
<dbReference type="InterPro" id="IPR003735">
    <property type="entry name" value="Metal_Tscrpt_repr"/>
</dbReference>
<protein>
    <recommendedName>
        <fullName evidence="3">Copper-sensing transcriptional repressor CsoR</fullName>
    </recommendedName>
</protein>
<dbReference type="STRING" id="626523.GCWU000342_00612"/>
<dbReference type="AlphaFoldDB" id="C4G9F9"/>
<dbReference type="PANTHER" id="PTHR33677:SF3">
    <property type="entry name" value="COPPER-SENSING TRANSCRIPTIONAL REPRESSOR RICR"/>
    <property type="match status" value="1"/>
</dbReference>
<dbReference type="eggNOG" id="COG1937">
    <property type="taxonomic scope" value="Bacteria"/>
</dbReference>
<dbReference type="HOGENOM" id="CLU_130332_0_0_9"/>
<sequence>MGLKETGATIMKEKRLAEERQPDCCRTKERDPEEDRDLICRLNRIEGQIRGLKRMVEEKAYCPDILTQAQAASSALNAFQRVLLENHLKTCVVDDIKADKEGTVEDLTNLLRRLMR</sequence>
<dbReference type="GO" id="GO:0045892">
    <property type="term" value="P:negative regulation of DNA-templated transcription"/>
    <property type="evidence" value="ECO:0007669"/>
    <property type="project" value="UniProtKB-ARBA"/>
</dbReference>
<dbReference type="GO" id="GO:0003677">
    <property type="term" value="F:DNA binding"/>
    <property type="evidence" value="ECO:0007669"/>
    <property type="project" value="InterPro"/>
</dbReference>
<dbReference type="Pfam" id="PF02583">
    <property type="entry name" value="Trns_repr_metal"/>
    <property type="match status" value="1"/>
</dbReference>